<name>A0A9W7Y8A7_9FUNG</name>
<organism evidence="1 2">
    <name type="scientific">Coemansia biformis</name>
    <dbReference type="NCBI Taxonomy" id="1286918"/>
    <lineage>
        <taxon>Eukaryota</taxon>
        <taxon>Fungi</taxon>
        <taxon>Fungi incertae sedis</taxon>
        <taxon>Zoopagomycota</taxon>
        <taxon>Kickxellomycotina</taxon>
        <taxon>Kickxellomycetes</taxon>
        <taxon>Kickxellales</taxon>
        <taxon>Kickxellaceae</taxon>
        <taxon>Coemansia</taxon>
    </lineage>
</organism>
<proteinExistence type="predicted"/>
<keyword evidence="2" id="KW-1185">Reference proteome</keyword>
<evidence type="ECO:0008006" key="3">
    <source>
        <dbReference type="Google" id="ProtNLM"/>
    </source>
</evidence>
<accession>A0A9W7Y8A7</accession>
<dbReference type="OrthoDB" id="5546753at2759"/>
<protein>
    <recommendedName>
        <fullName evidence="3">Adhesin domain-containing protein</fullName>
    </recommendedName>
</protein>
<evidence type="ECO:0000313" key="2">
    <source>
        <dbReference type="Proteomes" id="UP001143981"/>
    </source>
</evidence>
<gene>
    <name evidence="1" type="ORF">LPJ61_004957</name>
</gene>
<dbReference type="EMBL" id="JANBOI010001370">
    <property type="protein sequence ID" value="KAJ1726791.1"/>
    <property type="molecule type" value="Genomic_DNA"/>
</dbReference>
<reference evidence="1" key="1">
    <citation type="submission" date="2022-07" db="EMBL/GenBank/DDBJ databases">
        <title>Phylogenomic reconstructions and comparative analyses of Kickxellomycotina fungi.</title>
        <authorList>
            <person name="Reynolds N.K."/>
            <person name="Stajich J.E."/>
            <person name="Barry K."/>
            <person name="Grigoriev I.V."/>
            <person name="Crous P."/>
            <person name="Smith M.E."/>
        </authorList>
    </citation>
    <scope>NUCLEOTIDE SEQUENCE</scope>
    <source>
        <strain evidence="1">BCRC 34381</strain>
    </source>
</reference>
<evidence type="ECO:0000313" key="1">
    <source>
        <dbReference type="EMBL" id="KAJ1726791.1"/>
    </source>
</evidence>
<dbReference type="Proteomes" id="UP001143981">
    <property type="component" value="Unassembled WGS sequence"/>
</dbReference>
<dbReference type="AlphaFoldDB" id="A0A9W7Y8A7"/>
<sequence length="423" mass="42529">MSLGACIRNGGLLDCEPPPVLAAEALPPYTLVDPGSDAAGDGDALSGDTGAAVAAPMLPTDMAVTAGAGPTSAAQLLLPVGSVAVALEGFASVTATVRVDDSGASGGLLSVAAVFHREGQHSRGPAVIASSQADEKAGRQTIRFAPAPEHAGEAVHAECSIAVPAAAALNELVLRLPAGSRLDIAQIDRAMVRRLDVAMVAGTVQLSQVGAGHLRVAVADGTISARDVDAGEAAEFVVCSGAIRVCGCTAKAIRANAPGARLAMSDLRAEALSIRGCQADIAVRTVAAKTVTVSTSRGAVALDGIAAESLDVRTDTAPVRGSWNISRSLAIAASSAMVQGRLSLASEQVQTAISTSSWPVQLAVDSSFRGCFDVRASGSIAKVDLAGTTVHERHPHWTQGVAGTGSSSLRITNANSPVVVTAF</sequence>
<comment type="caution">
    <text evidence="1">The sequence shown here is derived from an EMBL/GenBank/DDBJ whole genome shotgun (WGS) entry which is preliminary data.</text>
</comment>